<keyword evidence="2" id="KW-0328">Glycosyltransferase</keyword>
<comment type="similarity">
    <text evidence="1">Belongs to the UDP-glycosyltransferase family.</text>
</comment>
<dbReference type="Gramene" id="NC13G0029700.1">
    <property type="protein sequence ID" value="NC13G0029700.1:cds"/>
    <property type="gene ID" value="NC13G0029700"/>
</dbReference>
<accession>A0A5K0Z9H0</accession>
<evidence type="ECO:0000256" key="1">
    <source>
        <dbReference type="ARBA" id="ARBA00009995"/>
    </source>
</evidence>
<name>A0A5K0Z9H0_9MAGN</name>
<evidence type="ECO:0000256" key="2">
    <source>
        <dbReference type="ARBA" id="ARBA00022676"/>
    </source>
</evidence>
<evidence type="ECO:0000313" key="4">
    <source>
        <dbReference type="EMBL" id="VVV86030.1"/>
    </source>
</evidence>
<organism evidence="4">
    <name type="scientific">Nymphaea colorata</name>
    <name type="common">pocket water lily</name>
    <dbReference type="NCBI Taxonomy" id="210225"/>
    <lineage>
        <taxon>Eukaryota</taxon>
        <taxon>Viridiplantae</taxon>
        <taxon>Streptophyta</taxon>
        <taxon>Embryophyta</taxon>
        <taxon>Tracheophyta</taxon>
        <taxon>Spermatophyta</taxon>
        <taxon>Magnoliopsida</taxon>
        <taxon>Nymphaeales</taxon>
        <taxon>Nymphaeaceae</taxon>
        <taxon>Nymphaea</taxon>
    </lineage>
</organism>
<proteinExistence type="inferred from homology"/>
<keyword evidence="3" id="KW-0808">Transferase</keyword>
<dbReference type="Gene3D" id="3.40.50.2000">
    <property type="entry name" value="Glycogen Phosphorylase B"/>
    <property type="match status" value="1"/>
</dbReference>
<dbReference type="PANTHER" id="PTHR48048:SF30">
    <property type="entry name" value="GLYCOSYLTRANSFERASE"/>
    <property type="match status" value="1"/>
</dbReference>
<dbReference type="InterPro" id="IPR050481">
    <property type="entry name" value="UDP-glycosyltransf_plant"/>
</dbReference>
<gene>
    <name evidence="4" type="ORF">NYM_LOCUS9708</name>
</gene>
<dbReference type="GO" id="GO:0035251">
    <property type="term" value="F:UDP-glucosyltransferase activity"/>
    <property type="evidence" value="ECO:0007669"/>
    <property type="project" value="InterPro"/>
</dbReference>
<dbReference type="SUPFAM" id="SSF53756">
    <property type="entry name" value="UDP-Glycosyltransferase/glycogen phosphorylase"/>
    <property type="match status" value="1"/>
</dbReference>
<dbReference type="Pfam" id="PF00201">
    <property type="entry name" value="UDPGT"/>
    <property type="match status" value="1"/>
</dbReference>
<dbReference type="AlphaFoldDB" id="A0A5K0Z9H0"/>
<dbReference type="PANTHER" id="PTHR48048">
    <property type="entry name" value="GLYCOSYLTRANSFERASE"/>
    <property type="match status" value="1"/>
</dbReference>
<dbReference type="InterPro" id="IPR002213">
    <property type="entry name" value="UDP_glucos_trans"/>
</dbReference>
<protein>
    <submittedName>
        <fullName evidence="4">Uncharacterized protein</fullName>
    </submittedName>
</protein>
<reference evidence="4" key="1">
    <citation type="submission" date="2019-09" db="EMBL/GenBank/DDBJ databases">
        <authorList>
            <person name="Zhang L."/>
        </authorList>
    </citation>
    <scope>NUCLEOTIDE SEQUENCE</scope>
</reference>
<sequence length="59" mass="6692">MFVTHCSWNSVVESISAGVPMAWPLYAEQPINRVVLVLDMGVAVTVKEDRYGLWLRLSR</sequence>
<evidence type="ECO:0000256" key="3">
    <source>
        <dbReference type="ARBA" id="ARBA00022679"/>
    </source>
</evidence>
<dbReference type="EMBL" id="LR721778">
    <property type="protein sequence ID" value="VVV86030.1"/>
    <property type="molecule type" value="Genomic_DNA"/>
</dbReference>